<dbReference type="EMBL" id="MT141205">
    <property type="protein sequence ID" value="QJA56188.1"/>
    <property type="molecule type" value="Genomic_DNA"/>
</dbReference>
<reference evidence="1" key="1">
    <citation type="submission" date="2020-03" db="EMBL/GenBank/DDBJ databases">
        <title>The deep terrestrial virosphere.</title>
        <authorList>
            <person name="Holmfeldt K."/>
            <person name="Nilsson E."/>
            <person name="Simone D."/>
            <person name="Lopez-Fernandez M."/>
            <person name="Wu X."/>
            <person name="de Brujin I."/>
            <person name="Lundin D."/>
            <person name="Andersson A."/>
            <person name="Bertilsson S."/>
            <person name="Dopson M."/>
        </authorList>
    </citation>
    <scope>NUCLEOTIDE SEQUENCE</scope>
    <source>
        <strain evidence="1">MM415B01904</strain>
    </source>
</reference>
<sequence>MGKKYFVISEVVPRDRMIPEAGYKFVDDPTSWIDSRHVIEGGRLRYAVPKKGCTFFEPYSDFPAEGIWGKAEYDFIAPQQVLILDPPKAEGDEWEEWITGCPAAAWRNWFRRMPKKP</sequence>
<protein>
    <submittedName>
        <fullName evidence="1">Uncharacterized protein</fullName>
    </submittedName>
</protein>
<proteinExistence type="predicted"/>
<evidence type="ECO:0000313" key="1">
    <source>
        <dbReference type="EMBL" id="QJA56188.1"/>
    </source>
</evidence>
<name>A0A6M3IG74_9ZZZZ</name>
<accession>A0A6M3IG74</accession>
<organism evidence="1">
    <name type="scientific">viral metagenome</name>
    <dbReference type="NCBI Taxonomy" id="1070528"/>
    <lineage>
        <taxon>unclassified sequences</taxon>
        <taxon>metagenomes</taxon>
        <taxon>organismal metagenomes</taxon>
    </lineage>
</organism>
<gene>
    <name evidence="1" type="ORF">MM415B01904_0006</name>
</gene>
<dbReference type="AlphaFoldDB" id="A0A6M3IG74"/>